<dbReference type="PANTHER" id="PTHR30636:SF3">
    <property type="entry name" value="UPF0701 PROTEIN YICC"/>
    <property type="match status" value="1"/>
</dbReference>
<organism evidence="8 9">
    <name type="scientific">Rhodocytophaga aerolata</name>
    <dbReference type="NCBI Taxonomy" id="455078"/>
    <lineage>
        <taxon>Bacteria</taxon>
        <taxon>Pseudomonadati</taxon>
        <taxon>Bacteroidota</taxon>
        <taxon>Cytophagia</taxon>
        <taxon>Cytophagales</taxon>
        <taxon>Rhodocytophagaceae</taxon>
        <taxon>Rhodocytophaga</taxon>
    </lineage>
</organism>
<name>A0ABT8R052_9BACT</name>
<feature type="domain" description="Endoribonuclease YicC-like N-terminal" evidence="6">
    <location>
        <begin position="2"/>
        <end position="156"/>
    </location>
</feature>
<dbReference type="Pfam" id="PF08340">
    <property type="entry name" value="YicC-like_C"/>
    <property type="match status" value="1"/>
</dbReference>
<dbReference type="Pfam" id="PF03755">
    <property type="entry name" value="YicC-like_N"/>
    <property type="match status" value="1"/>
</dbReference>
<evidence type="ECO:0000256" key="5">
    <source>
        <dbReference type="ARBA" id="ARBA00035648"/>
    </source>
</evidence>
<evidence type="ECO:0000313" key="9">
    <source>
        <dbReference type="Proteomes" id="UP001168528"/>
    </source>
</evidence>
<dbReference type="InterPro" id="IPR005229">
    <property type="entry name" value="YicC/YloC-like"/>
</dbReference>
<comment type="similarity">
    <text evidence="5">Belongs to the YicC/YloC family.</text>
</comment>
<comment type="cofactor">
    <cofactor evidence="1">
        <name>a divalent metal cation</name>
        <dbReference type="ChEBI" id="CHEBI:60240"/>
    </cofactor>
</comment>
<evidence type="ECO:0000256" key="2">
    <source>
        <dbReference type="ARBA" id="ARBA00022722"/>
    </source>
</evidence>
<reference evidence="8" key="1">
    <citation type="submission" date="2023-07" db="EMBL/GenBank/DDBJ databases">
        <title>The genome sequence of Rhodocytophaga aerolata KACC 12507.</title>
        <authorList>
            <person name="Zhang X."/>
        </authorList>
    </citation>
    <scope>NUCLEOTIDE SEQUENCE</scope>
    <source>
        <strain evidence="8">KACC 12507</strain>
    </source>
</reference>
<dbReference type="PANTHER" id="PTHR30636">
    <property type="entry name" value="UPF0701 PROTEIN YICC"/>
    <property type="match status" value="1"/>
</dbReference>
<dbReference type="RefSeq" id="WP_302035576.1">
    <property type="nucleotide sequence ID" value="NZ_JAUKPO010000001.1"/>
</dbReference>
<evidence type="ECO:0000256" key="4">
    <source>
        <dbReference type="ARBA" id="ARBA00022801"/>
    </source>
</evidence>
<accession>A0ABT8R052</accession>
<sequence length="292" mass="33850">MIKSMTGFGSAKLANDRLEVVVEIKSLNSKSLDTSFRLPRSFSDKEHEVRHILSQVLERGKVNVSIELQSVGEKKSRLNINRTLVKAYFDELNSLAGEIGASQQDIFRLVLQMPDIYNQEDNSEQNEQDWQLIRQALQEAIQACNEFRITEGKELAGNLASYIEKIRLLLGQVDTYDPQRLENIRNRITSHIAEVVTDEHFDKNRFEQEMIYYIEKLDISEEKVRLRVHLDYFTEVLTKEDSPGKKLNFISQEIGREINTIGSKANDAQIQRYVIDMKEELEKIKEQSLNIL</sequence>
<keyword evidence="4 8" id="KW-0378">Hydrolase</keyword>
<evidence type="ECO:0000313" key="8">
    <source>
        <dbReference type="EMBL" id="MDO1444774.1"/>
    </source>
</evidence>
<proteinExistence type="inferred from homology"/>
<comment type="caution">
    <text evidence="8">The sequence shown here is derived from an EMBL/GenBank/DDBJ whole genome shotgun (WGS) entry which is preliminary data.</text>
</comment>
<feature type="domain" description="Endoribonuclease YicC-like C-terminal" evidence="7">
    <location>
        <begin position="175"/>
        <end position="291"/>
    </location>
</feature>
<evidence type="ECO:0000259" key="7">
    <source>
        <dbReference type="Pfam" id="PF08340"/>
    </source>
</evidence>
<keyword evidence="2" id="KW-0540">Nuclease</keyword>
<gene>
    <name evidence="8" type="ORF">Q0590_00855</name>
</gene>
<keyword evidence="3" id="KW-0255">Endonuclease</keyword>
<evidence type="ECO:0000256" key="3">
    <source>
        <dbReference type="ARBA" id="ARBA00022759"/>
    </source>
</evidence>
<evidence type="ECO:0000256" key="1">
    <source>
        <dbReference type="ARBA" id="ARBA00001968"/>
    </source>
</evidence>
<dbReference type="EC" id="3.1.-.-" evidence="8"/>
<dbReference type="GO" id="GO:0016787">
    <property type="term" value="F:hydrolase activity"/>
    <property type="evidence" value="ECO:0007669"/>
    <property type="project" value="UniProtKB-KW"/>
</dbReference>
<keyword evidence="9" id="KW-1185">Reference proteome</keyword>
<dbReference type="InterPro" id="IPR013551">
    <property type="entry name" value="YicC-like_C"/>
</dbReference>
<evidence type="ECO:0000259" key="6">
    <source>
        <dbReference type="Pfam" id="PF03755"/>
    </source>
</evidence>
<protein>
    <submittedName>
        <fullName evidence="8">YicC/YloC family endoribonuclease</fullName>
        <ecNumber evidence="8">3.1.-.-</ecNumber>
    </submittedName>
</protein>
<dbReference type="NCBIfam" id="TIGR00255">
    <property type="entry name" value="YicC/YloC family endoribonuclease"/>
    <property type="match status" value="1"/>
</dbReference>
<dbReference type="InterPro" id="IPR013527">
    <property type="entry name" value="YicC-like_N"/>
</dbReference>
<dbReference type="EMBL" id="JAUKPO010000001">
    <property type="protein sequence ID" value="MDO1444774.1"/>
    <property type="molecule type" value="Genomic_DNA"/>
</dbReference>
<dbReference type="Proteomes" id="UP001168528">
    <property type="component" value="Unassembled WGS sequence"/>
</dbReference>